<dbReference type="RefSeq" id="WP_114671399.1">
    <property type="nucleotide sequence ID" value="NZ_CP031158.1"/>
</dbReference>
<dbReference type="Pfam" id="PF05685">
    <property type="entry name" value="Uma2"/>
    <property type="match status" value="1"/>
</dbReference>
<protein>
    <submittedName>
        <fullName evidence="2">Uma2 family endonuclease</fullName>
    </submittedName>
</protein>
<dbReference type="EMBL" id="CP031158">
    <property type="protein sequence ID" value="AXG98374.1"/>
    <property type="molecule type" value="Genomic_DNA"/>
</dbReference>
<reference evidence="2 3" key="1">
    <citation type="submission" date="2018-07" db="EMBL/GenBank/DDBJ databases">
        <title>Complete Genome and Methylome Analysis of Deinococcus wulumuqiensis NEB 479.</title>
        <authorList>
            <person name="Fomenkov A."/>
            <person name="Luyten Y."/>
            <person name="Vincze T."/>
            <person name="Anton B.P."/>
            <person name="Clark T."/>
            <person name="Roberts R.J."/>
            <person name="Morgan R.D."/>
        </authorList>
    </citation>
    <scope>NUCLEOTIDE SEQUENCE [LARGE SCALE GENOMIC DNA]</scope>
    <source>
        <strain evidence="2 3">NEB 479</strain>
    </source>
</reference>
<name>A0A345IFA2_9DEIO</name>
<dbReference type="PANTHER" id="PTHR36558">
    <property type="entry name" value="GLR1098 PROTEIN"/>
    <property type="match status" value="1"/>
</dbReference>
<dbReference type="InterPro" id="IPR011335">
    <property type="entry name" value="Restrct_endonuc-II-like"/>
</dbReference>
<evidence type="ECO:0000313" key="2">
    <source>
        <dbReference type="EMBL" id="AXG98374.1"/>
    </source>
</evidence>
<sequence length="191" mass="21413">MTSALKKLTEAEYLRTEESSPFKREYVDGFVYPLHAQAGTDGKHGVIALNVATSLYRPARGRGCQIYASDLRVRLHGGLRYYYPDVLVTCENVPDDALYAEAPCLLVEVLSESTRATDLGDKVRAYQELPSLQGYLLIDTEHRAVRLHRREAGGDWSEHYWEGQGEVELPCVGVQLSLDDLYEGTRVPPLP</sequence>
<dbReference type="CDD" id="cd06260">
    <property type="entry name" value="DUF820-like"/>
    <property type="match status" value="1"/>
</dbReference>
<gene>
    <name evidence="2" type="ORF">DVJ83_03455</name>
</gene>
<dbReference type="InterPro" id="IPR008538">
    <property type="entry name" value="Uma2"/>
</dbReference>
<keyword evidence="2" id="KW-0540">Nuclease</keyword>
<proteinExistence type="predicted"/>
<feature type="domain" description="Putative restriction endonuclease" evidence="1">
    <location>
        <begin position="11"/>
        <end position="174"/>
    </location>
</feature>
<accession>A0A345IFA2</accession>
<dbReference type="KEGG" id="dwu:DVJ83_03455"/>
<evidence type="ECO:0000313" key="3">
    <source>
        <dbReference type="Proteomes" id="UP000253744"/>
    </source>
</evidence>
<dbReference type="GO" id="GO:0004519">
    <property type="term" value="F:endonuclease activity"/>
    <property type="evidence" value="ECO:0007669"/>
    <property type="project" value="UniProtKB-KW"/>
</dbReference>
<keyword evidence="2" id="KW-0255">Endonuclease</keyword>
<dbReference type="SUPFAM" id="SSF52980">
    <property type="entry name" value="Restriction endonuclease-like"/>
    <property type="match status" value="1"/>
</dbReference>
<keyword evidence="2" id="KW-0378">Hydrolase</keyword>
<dbReference type="Gene3D" id="3.90.1570.10">
    <property type="entry name" value="tt1808, chain A"/>
    <property type="match status" value="1"/>
</dbReference>
<dbReference type="AlphaFoldDB" id="A0A345IFA2"/>
<organism evidence="2 3">
    <name type="scientific">Deinococcus wulumuqiensis</name>
    <dbReference type="NCBI Taxonomy" id="980427"/>
    <lineage>
        <taxon>Bacteria</taxon>
        <taxon>Thermotogati</taxon>
        <taxon>Deinococcota</taxon>
        <taxon>Deinococci</taxon>
        <taxon>Deinococcales</taxon>
        <taxon>Deinococcaceae</taxon>
        <taxon>Deinococcus</taxon>
    </lineage>
</organism>
<dbReference type="PANTHER" id="PTHR36558:SF1">
    <property type="entry name" value="RESTRICTION ENDONUCLEASE DOMAIN-CONTAINING PROTEIN-RELATED"/>
    <property type="match status" value="1"/>
</dbReference>
<dbReference type="STRING" id="1288484.GCA_000348665_00324"/>
<evidence type="ECO:0000259" key="1">
    <source>
        <dbReference type="Pfam" id="PF05685"/>
    </source>
</evidence>
<dbReference type="Proteomes" id="UP000253744">
    <property type="component" value="Chromosome"/>
</dbReference>
<dbReference type="InterPro" id="IPR012296">
    <property type="entry name" value="Nuclease_put_TT1808"/>
</dbReference>